<dbReference type="AlphaFoldDB" id="A0A2K8TA93"/>
<dbReference type="KEGG" id="nfl:COO91_10852"/>
<keyword evidence="1" id="KW-0614">Plasmid</keyword>
<reference evidence="1 2" key="1">
    <citation type="submission" date="2017-11" db="EMBL/GenBank/DDBJ databases">
        <title>Complete genome of a free-living desiccation-tolerant cyanobacterium and its photosynthetic adaptation to extreme terrestrial habitat.</title>
        <authorList>
            <person name="Shang J."/>
        </authorList>
    </citation>
    <scope>NUCLEOTIDE SEQUENCE [LARGE SCALE GENOMIC DNA]</scope>
    <source>
        <strain evidence="1 2">CCNUN1</strain>
        <plasmid evidence="2">pnfsy08</plasmid>
    </source>
</reference>
<proteinExistence type="predicted"/>
<gene>
    <name evidence="1" type="ORF">COO91_10852</name>
</gene>
<geneLocation type="plasmid" evidence="2">
    <name>pnfsy08</name>
</geneLocation>
<organism evidence="1 2">
    <name type="scientific">Nostoc flagelliforme CCNUN1</name>
    <dbReference type="NCBI Taxonomy" id="2038116"/>
    <lineage>
        <taxon>Bacteria</taxon>
        <taxon>Bacillati</taxon>
        <taxon>Cyanobacteriota</taxon>
        <taxon>Cyanophyceae</taxon>
        <taxon>Nostocales</taxon>
        <taxon>Nostocaceae</taxon>
        <taxon>Nostoc</taxon>
    </lineage>
</organism>
<dbReference type="EMBL" id="CP024793">
    <property type="protein sequence ID" value="AUB44614.1"/>
    <property type="molecule type" value="Genomic_DNA"/>
</dbReference>
<evidence type="ECO:0000313" key="1">
    <source>
        <dbReference type="EMBL" id="AUB44614.1"/>
    </source>
</evidence>
<keyword evidence="2" id="KW-1185">Reference proteome</keyword>
<name>A0A2K8TA93_9NOSO</name>
<sequence length="44" mass="5373">MTLFPPLQRQLIRTVLELEVETHRIRTFFLLFPVKSSLLLIHYY</sequence>
<accession>A0A2K8TA93</accession>
<dbReference type="Proteomes" id="UP000232003">
    <property type="component" value="Plasmid pNFSY08"/>
</dbReference>
<protein>
    <submittedName>
        <fullName evidence="1">Uncharacterized protein</fullName>
    </submittedName>
</protein>
<evidence type="ECO:0000313" key="2">
    <source>
        <dbReference type="Proteomes" id="UP000232003"/>
    </source>
</evidence>